<dbReference type="InterPro" id="IPR033490">
    <property type="entry name" value="LRP130"/>
</dbReference>
<organism evidence="3">
    <name type="scientific">Ceratitis capitata</name>
    <name type="common">Mediterranean fruit fly</name>
    <name type="synonym">Tephritis capitata</name>
    <dbReference type="NCBI Taxonomy" id="7213"/>
    <lineage>
        <taxon>Eukaryota</taxon>
        <taxon>Metazoa</taxon>
        <taxon>Ecdysozoa</taxon>
        <taxon>Arthropoda</taxon>
        <taxon>Hexapoda</taxon>
        <taxon>Insecta</taxon>
        <taxon>Pterygota</taxon>
        <taxon>Neoptera</taxon>
        <taxon>Endopterygota</taxon>
        <taxon>Diptera</taxon>
        <taxon>Brachycera</taxon>
        <taxon>Muscomorpha</taxon>
        <taxon>Tephritoidea</taxon>
        <taxon>Tephritidae</taxon>
        <taxon>Ceratitis</taxon>
        <taxon>Ceratitis</taxon>
    </lineage>
</organism>
<dbReference type="AlphaFoldDB" id="W8AAS6"/>
<reference evidence="3" key="2">
    <citation type="journal article" date="2014" name="BMC Genomics">
        <title>A genomic perspective to assessing quality of mass-reared SIT flies used in Mediterranean fruit fly (Ceratitis capitata) eradication in California.</title>
        <authorList>
            <person name="Calla B."/>
            <person name="Hall B."/>
            <person name="Hou S."/>
            <person name="Geib S.M."/>
        </authorList>
    </citation>
    <scope>NUCLEOTIDE SEQUENCE</scope>
</reference>
<gene>
    <name evidence="3" type="primary">LPPRC</name>
</gene>
<accession>W8AAS6</accession>
<evidence type="ECO:0000313" key="3">
    <source>
        <dbReference type="EMBL" id="JAB84935.1"/>
    </source>
</evidence>
<feature type="domain" description="Pentatricopeptide repeat-containing protein-mitochondrial" evidence="2">
    <location>
        <begin position="211"/>
        <end position="312"/>
    </location>
</feature>
<dbReference type="Gene3D" id="1.25.40.10">
    <property type="entry name" value="Tetratricopeptide repeat domain"/>
    <property type="match status" value="1"/>
</dbReference>
<dbReference type="InterPro" id="IPR002885">
    <property type="entry name" value="PPR_rpt"/>
</dbReference>
<proteinExistence type="evidence at transcript level"/>
<dbReference type="Pfam" id="PF23276">
    <property type="entry name" value="TPR_24"/>
    <property type="match status" value="1"/>
</dbReference>
<reference evidence="3" key="1">
    <citation type="submission" date="2013-07" db="EMBL/GenBank/DDBJ databases">
        <authorList>
            <person name="Geib S."/>
        </authorList>
    </citation>
    <scope>NUCLEOTIDE SEQUENCE</scope>
</reference>
<dbReference type="GO" id="GO:0005634">
    <property type="term" value="C:nucleus"/>
    <property type="evidence" value="ECO:0007669"/>
    <property type="project" value="TreeGrafter"/>
</dbReference>
<dbReference type="GO" id="GO:0070129">
    <property type="term" value="P:regulation of mitochondrial translation"/>
    <property type="evidence" value="ECO:0007669"/>
    <property type="project" value="TreeGrafter"/>
</dbReference>
<dbReference type="OrthoDB" id="767661at2759"/>
<dbReference type="PANTHER" id="PTHR46669:SF2">
    <property type="entry name" value="EG:BACN32G11.3 PROTEIN"/>
    <property type="match status" value="1"/>
</dbReference>
<dbReference type="InterPro" id="IPR057027">
    <property type="entry name" value="TPR_mt"/>
</dbReference>
<dbReference type="InterPro" id="IPR011990">
    <property type="entry name" value="TPR-like_helical_dom_sf"/>
</dbReference>
<dbReference type="GO" id="GO:0003730">
    <property type="term" value="F:mRNA 3'-UTR binding"/>
    <property type="evidence" value="ECO:0007669"/>
    <property type="project" value="TreeGrafter"/>
</dbReference>
<sequence length="1083" mass="122455">MSSHLLSVTCKLHRFSGNGRRKLFQMFSPKACYATGSAGRSLQQIPLSNSTPMLCNKWNILQNRVQYGYATKATPVPAFVKKPVLTVLLEKLMAHHQSNAQLNFELCDKVIKQLESNSVMYNELLSNEQAHFLLRACGTQMPARTTIIRLSLFKRLWAYLAQHERLSAAHYVTWLQVLEHNRAPLPDFQNFLTEFKRLNTSNVFTLPDIYAQLLETACSAGDMQQTTALLAEMRTHDLPLTERHFNALLQGNSRNHDIAGCRAVLDNMVAAGIQPSAETQSVLVCAYLENDTAQKAIEIVQQFRGQFNAVQVVSMLRSLLYVEKQPEEEFIKMLVRELPKDFAEDIEVAIPLRHVCIELLHNTNLSSALAIINALPTPRFNENQSIDTFGVFLLQELFRSKYSTEEIIDVAKLLVESKKNTRALHIVTEIALRRSAESALPYLEKLSEQEPLRPHYFWPLLLQSHQQSGEAGMLNVLKEMSSLNVSCDRETIALYVLPNLPITLQDPVKAVKALDNVGVKPSLTLIEIVTYLLLRQRFDAAHDLLELYPTKMAVEQLVPILANASVNVRATKRYQQFGKLLAALAKKCENRKLDWVGQLLLNMVQSQIRLRSDLRAIQRFVDEFVKFGLVISPAAASSIITVLEEQIGKELNLSKLKDSLHKITDHNVVLLQSATPSSADNGSSSFVKHPRDMSLEELECHLVELESKGMNTRGLLRRLLQLCVRDGRLERALEIKEKCDKLQVQVSAGMLASTLDLYIKVKDLPNAERSLKRLQQEFPDFSLDEHKFIDYAALLVHNKQLDTAKELLQARASVKRINGGDYVIKNVWNFLTNVAQLAAEMPALEPERNLTRENFHFLQKLRYCNAHNSVLGPIVRERLLRGDIKGAVADFCQLAQQYKHTPLQFELLSLLVRLGNGHEQDVTRYGNISGDEAQELLSEVTSTVSRVHGSLNMNSGLLLAFAASGTDNQLRRLLINPEFRINETLLLKNCEHLGEEGAVSTLLRLARGARGFGRVINEQNIYNMLLTHFAKSNNYQAALDLYERLEADDDLKISQEFLRNLVQLLRVNNIEIPSHVALRAQIM</sequence>
<keyword evidence="1" id="KW-0677">Repeat</keyword>
<dbReference type="Pfam" id="PF01535">
    <property type="entry name" value="PPR"/>
    <property type="match status" value="1"/>
</dbReference>
<dbReference type="EMBL" id="GAMC01021620">
    <property type="protein sequence ID" value="JAB84935.1"/>
    <property type="molecule type" value="mRNA"/>
</dbReference>
<evidence type="ECO:0000259" key="2">
    <source>
        <dbReference type="Pfam" id="PF23276"/>
    </source>
</evidence>
<evidence type="ECO:0000256" key="1">
    <source>
        <dbReference type="ARBA" id="ARBA00022737"/>
    </source>
</evidence>
<dbReference type="GO" id="GO:0005739">
    <property type="term" value="C:mitochondrion"/>
    <property type="evidence" value="ECO:0007669"/>
    <property type="project" value="TreeGrafter"/>
</dbReference>
<name>W8AAS6_CERCA</name>
<dbReference type="PANTHER" id="PTHR46669">
    <property type="entry name" value="LEUCINE-RICH PPR MOTIF-CONTAINING PROTEIN, MITOCHONDRIAL"/>
    <property type="match status" value="1"/>
</dbReference>
<protein>
    <submittedName>
        <fullName evidence="3">Leucine-rich PPR motif-containing protein, mitochondrial</fullName>
    </submittedName>
</protein>